<dbReference type="InterPro" id="IPR050763">
    <property type="entry name" value="ABC_transporter_ATP-binding"/>
</dbReference>
<dbReference type="EMBL" id="CP162599">
    <property type="protein sequence ID" value="XDK33379.1"/>
    <property type="molecule type" value="Genomic_DNA"/>
</dbReference>
<evidence type="ECO:0000256" key="3">
    <source>
        <dbReference type="ARBA" id="ARBA00022741"/>
    </source>
</evidence>
<evidence type="ECO:0000259" key="5">
    <source>
        <dbReference type="PROSITE" id="PS50893"/>
    </source>
</evidence>
<dbReference type="InterPro" id="IPR003439">
    <property type="entry name" value="ABC_transporter-like_ATP-bd"/>
</dbReference>
<proteinExistence type="inferred from homology"/>
<evidence type="ECO:0000256" key="2">
    <source>
        <dbReference type="ARBA" id="ARBA00022448"/>
    </source>
</evidence>
<evidence type="ECO:0000313" key="6">
    <source>
        <dbReference type="EMBL" id="XDK33379.1"/>
    </source>
</evidence>
<feature type="domain" description="ABC transporter" evidence="5">
    <location>
        <begin position="2"/>
        <end position="224"/>
    </location>
</feature>
<dbReference type="RefSeq" id="WP_368654061.1">
    <property type="nucleotide sequence ID" value="NZ_CP162599.1"/>
</dbReference>
<dbReference type="SMART" id="SM00382">
    <property type="entry name" value="AAA"/>
    <property type="match status" value="1"/>
</dbReference>
<dbReference type="AlphaFoldDB" id="A0AB39HRM4"/>
<dbReference type="SUPFAM" id="SSF52540">
    <property type="entry name" value="P-loop containing nucleoside triphosphate hydrolases"/>
    <property type="match status" value="1"/>
</dbReference>
<evidence type="ECO:0000256" key="1">
    <source>
        <dbReference type="ARBA" id="ARBA00005417"/>
    </source>
</evidence>
<dbReference type="Pfam" id="PF00005">
    <property type="entry name" value="ABC_tran"/>
    <property type="match status" value="1"/>
</dbReference>
<dbReference type="GO" id="GO:0005524">
    <property type="term" value="F:ATP binding"/>
    <property type="evidence" value="ECO:0007669"/>
    <property type="project" value="UniProtKB-KW"/>
</dbReference>
<protein>
    <submittedName>
        <fullName evidence="6">ABC transporter ATP-binding protein</fullName>
    </submittedName>
</protein>
<name>A0AB39HRM4_9BACI</name>
<dbReference type="PANTHER" id="PTHR42711:SF5">
    <property type="entry name" value="ABC TRANSPORTER ATP-BINDING PROTEIN NATA"/>
    <property type="match status" value="1"/>
</dbReference>
<reference evidence="6" key="1">
    <citation type="submission" date="2024-07" db="EMBL/GenBank/DDBJ databases">
        <title>Halotolerant mesophilic bacterium Ornithinibacillus sp. 4-3, sp. nov., isolated from soil.</title>
        <authorList>
            <person name="Sidarenka A.V."/>
            <person name="Guliayeva D.E."/>
            <person name="Leanovich S.I."/>
            <person name="Hileuskaya K.S."/>
            <person name="Akhremchuk A.E."/>
            <person name="Sikolenko M.A."/>
            <person name="Valentovich L.N."/>
        </authorList>
    </citation>
    <scope>NUCLEOTIDE SEQUENCE</scope>
    <source>
        <strain evidence="6">4-3</strain>
    </source>
</reference>
<comment type="similarity">
    <text evidence="1">Belongs to the ABC transporter superfamily.</text>
</comment>
<dbReference type="Gene3D" id="3.40.50.300">
    <property type="entry name" value="P-loop containing nucleotide triphosphate hydrolases"/>
    <property type="match status" value="1"/>
</dbReference>
<accession>A0AB39HRM4</accession>
<dbReference type="GO" id="GO:0016887">
    <property type="term" value="F:ATP hydrolysis activity"/>
    <property type="evidence" value="ECO:0007669"/>
    <property type="project" value="InterPro"/>
</dbReference>
<gene>
    <name evidence="6" type="ORF">AB4Y30_03205</name>
</gene>
<evidence type="ECO:0000256" key="4">
    <source>
        <dbReference type="ARBA" id="ARBA00022840"/>
    </source>
</evidence>
<dbReference type="InterPro" id="IPR017871">
    <property type="entry name" value="ABC_transporter-like_CS"/>
</dbReference>
<dbReference type="InterPro" id="IPR027417">
    <property type="entry name" value="P-loop_NTPase"/>
</dbReference>
<keyword evidence="3" id="KW-0547">Nucleotide-binding</keyword>
<keyword evidence="4 6" id="KW-0067">ATP-binding</keyword>
<sequence length="224" mass="25565">MLKIQSLSKAYSKKSILKNVSFQIQQGEIIGLVGENGAGKSTLLHILATILKPSSGTITFNEQVYSRKSLGKFRKQIGFVPQEVAIWDQFTVEENMLFFEKLSWKKKSKEQLRQLCLDVKLDKWKESVHTLSGGMKRKLNLAISLIHEPSLLLLDEPTVGIDLKSKQEIASYLKKLAKEKGLTIVYISHDMDEIINLCDRIFSLGEDPFYYEFLTKLDKEVIPL</sequence>
<dbReference type="PROSITE" id="PS00211">
    <property type="entry name" value="ABC_TRANSPORTER_1"/>
    <property type="match status" value="1"/>
</dbReference>
<keyword evidence="2" id="KW-0813">Transport</keyword>
<organism evidence="6">
    <name type="scientific">Ornithinibacillus sp. 4-3</name>
    <dbReference type="NCBI Taxonomy" id="3231488"/>
    <lineage>
        <taxon>Bacteria</taxon>
        <taxon>Bacillati</taxon>
        <taxon>Bacillota</taxon>
        <taxon>Bacilli</taxon>
        <taxon>Bacillales</taxon>
        <taxon>Bacillaceae</taxon>
        <taxon>Ornithinibacillus</taxon>
    </lineage>
</organism>
<dbReference type="PROSITE" id="PS50893">
    <property type="entry name" value="ABC_TRANSPORTER_2"/>
    <property type="match status" value="1"/>
</dbReference>
<dbReference type="PANTHER" id="PTHR42711">
    <property type="entry name" value="ABC TRANSPORTER ATP-BINDING PROTEIN"/>
    <property type="match status" value="1"/>
</dbReference>
<dbReference type="InterPro" id="IPR003593">
    <property type="entry name" value="AAA+_ATPase"/>
</dbReference>
<dbReference type="CDD" id="cd03230">
    <property type="entry name" value="ABC_DR_subfamily_A"/>
    <property type="match status" value="1"/>
</dbReference>